<name>A0A4U5MKA5_STECR</name>
<dbReference type="EMBL" id="AZBU02000007">
    <property type="protein sequence ID" value="TKR69848.1"/>
    <property type="molecule type" value="Genomic_DNA"/>
</dbReference>
<proteinExistence type="predicted"/>
<evidence type="ECO:0000313" key="1">
    <source>
        <dbReference type="EMBL" id="TKR69848.1"/>
    </source>
</evidence>
<dbReference type="Proteomes" id="UP000298663">
    <property type="component" value="Unassembled WGS sequence"/>
</dbReference>
<keyword evidence="2" id="KW-1185">Reference proteome</keyword>
<comment type="caution">
    <text evidence="1">The sequence shown here is derived from an EMBL/GenBank/DDBJ whole genome shotgun (WGS) entry which is preliminary data.</text>
</comment>
<sequence length="68" mass="7867">MWIEICQQQPNALKNSGARHSKCALQICRRNSSLARSVFTTVSVNCRVIWVVKRKRLTYVIVFQADDE</sequence>
<accession>A0A4U5MKA5</accession>
<reference evidence="1 2" key="1">
    <citation type="journal article" date="2015" name="Genome Biol.">
        <title>Comparative genomics of Steinernema reveals deeply conserved gene regulatory networks.</title>
        <authorList>
            <person name="Dillman A.R."/>
            <person name="Macchietto M."/>
            <person name="Porter C.F."/>
            <person name="Rogers A."/>
            <person name="Williams B."/>
            <person name="Antoshechkin I."/>
            <person name="Lee M.M."/>
            <person name="Goodwin Z."/>
            <person name="Lu X."/>
            <person name="Lewis E.E."/>
            <person name="Goodrich-Blair H."/>
            <person name="Stock S.P."/>
            <person name="Adams B.J."/>
            <person name="Sternberg P.W."/>
            <person name="Mortazavi A."/>
        </authorList>
    </citation>
    <scope>NUCLEOTIDE SEQUENCE [LARGE SCALE GENOMIC DNA]</scope>
    <source>
        <strain evidence="1 2">ALL</strain>
    </source>
</reference>
<protein>
    <submittedName>
        <fullName evidence="1">Uncharacterized protein</fullName>
    </submittedName>
</protein>
<evidence type="ECO:0000313" key="2">
    <source>
        <dbReference type="Proteomes" id="UP000298663"/>
    </source>
</evidence>
<reference evidence="1 2" key="2">
    <citation type="journal article" date="2019" name="G3 (Bethesda)">
        <title>Hybrid Assembly of the Genome of the Entomopathogenic Nematode Steinernema carpocapsae Identifies the X-Chromosome.</title>
        <authorList>
            <person name="Serra L."/>
            <person name="Macchietto M."/>
            <person name="Macias-Munoz A."/>
            <person name="McGill C.J."/>
            <person name="Rodriguez I.M."/>
            <person name="Rodriguez B."/>
            <person name="Murad R."/>
            <person name="Mortazavi A."/>
        </authorList>
    </citation>
    <scope>NUCLEOTIDE SEQUENCE [LARGE SCALE GENOMIC DNA]</scope>
    <source>
        <strain evidence="1 2">ALL</strain>
    </source>
</reference>
<organism evidence="1 2">
    <name type="scientific">Steinernema carpocapsae</name>
    <name type="common">Entomopathogenic nematode</name>
    <dbReference type="NCBI Taxonomy" id="34508"/>
    <lineage>
        <taxon>Eukaryota</taxon>
        <taxon>Metazoa</taxon>
        <taxon>Ecdysozoa</taxon>
        <taxon>Nematoda</taxon>
        <taxon>Chromadorea</taxon>
        <taxon>Rhabditida</taxon>
        <taxon>Tylenchina</taxon>
        <taxon>Panagrolaimomorpha</taxon>
        <taxon>Strongyloidoidea</taxon>
        <taxon>Steinernematidae</taxon>
        <taxon>Steinernema</taxon>
    </lineage>
</organism>
<dbReference type="AlphaFoldDB" id="A0A4U5MKA5"/>
<gene>
    <name evidence="1" type="ORF">L596_021948</name>
</gene>